<sequence length="124" mass="14530">MYSSDSSLFIFMQAIACWQWMPLNCHLPHAHVRFLRSTTYLPLYDSTWYSMFPLKVGKQMEAHCLYVFNFIIGLGQTLVPFASSHSICLLLTTNLFITFSKMSFKNDRIGMPHDLRMYLLKFSQ</sequence>
<keyword evidence="2" id="KW-1185">Reference proteome</keyword>
<reference evidence="1 2" key="1">
    <citation type="submission" date="2024-04" db="EMBL/GenBank/DDBJ databases">
        <authorList>
            <person name="Fracassetti M."/>
        </authorList>
    </citation>
    <scope>NUCLEOTIDE SEQUENCE [LARGE SCALE GENOMIC DNA]</scope>
</reference>
<name>A0AAV2CKZ8_9ROSI</name>
<dbReference type="Proteomes" id="UP001497516">
    <property type="component" value="Chromosome 1"/>
</dbReference>
<organism evidence="1 2">
    <name type="scientific">Linum trigynum</name>
    <dbReference type="NCBI Taxonomy" id="586398"/>
    <lineage>
        <taxon>Eukaryota</taxon>
        <taxon>Viridiplantae</taxon>
        <taxon>Streptophyta</taxon>
        <taxon>Embryophyta</taxon>
        <taxon>Tracheophyta</taxon>
        <taxon>Spermatophyta</taxon>
        <taxon>Magnoliopsida</taxon>
        <taxon>eudicotyledons</taxon>
        <taxon>Gunneridae</taxon>
        <taxon>Pentapetalae</taxon>
        <taxon>rosids</taxon>
        <taxon>fabids</taxon>
        <taxon>Malpighiales</taxon>
        <taxon>Linaceae</taxon>
        <taxon>Linum</taxon>
    </lineage>
</organism>
<dbReference type="AlphaFoldDB" id="A0AAV2CKZ8"/>
<evidence type="ECO:0000313" key="2">
    <source>
        <dbReference type="Proteomes" id="UP001497516"/>
    </source>
</evidence>
<dbReference type="EMBL" id="OZ034813">
    <property type="protein sequence ID" value="CAL1356914.1"/>
    <property type="molecule type" value="Genomic_DNA"/>
</dbReference>
<accession>A0AAV2CKZ8</accession>
<proteinExistence type="predicted"/>
<protein>
    <submittedName>
        <fullName evidence="1">Uncharacterized protein</fullName>
    </submittedName>
</protein>
<gene>
    <name evidence="1" type="ORF">LTRI10_LOCUS4580</name>
</gene>
<evidence type="ECO:0000313" key="1">
    <source>
        <dbReference type="EMBL" id="CAL1356914.1"/>
    </source>
</evidence>